<evidence type="ECO:0000313" key="1">
    <source>
        <dbReference type="EMBL" id="NVI46487.1"/>
    </source>
</evidence>
<gene>
    <name evidence="1" type="ORF">HAP48_026710</name>
</gene>
<organism evidence="1">
    <name type="scientific">Bradyrhizobium septentrionale</name>
    <dbReference type="NCBI Taxonomy" id="1404411"/>
    <lineage>
        <taxon>Bacteria</taxon>
        <taxon>Pseudomonadati</taxon>
        <taxon>Pseudomonadota</taxon>
        <taxon>Alphaproteobacteria</taxon>
        <taxon>Hyphomicrobiales</taxon>
        <taxon>Nitrobacteraceae</taxon>
        <taxon>Bradyrhizobium</taxon>
    </lineage>
</organism>
<dbReference type="InterPro" id="IPR036619">
    <property type="entry name" value="NinB_sf"/>
</dbReference>
<reference evidence="1" key="1">
    <citation type="submission" date="2020-06" db="EMBL/GenBank/DDBJ databases">
        <title>Whole Genome Sequence of Bradyrhizobium sp. Strain 1S1.</title>
        <authorList>
            <person name="Bromfield E.S.P."/>
            <person name="Cloutier S."/>
        </authorList>
    </citation>
    <scope>NUCLEOTIDE SEQUENCE [LARGE SCALE GENOMIC DNA]</scope>
    <source>
        <strain evidence="1">1S1</strain>
    </source>
</reference>
<protein>
    <submittedName>
        <fullName evidence="1">Recombination protein NinB</fullName>
    </submittedName>
</protein>
<comment type="caution">
    <text evidence="1">The sequence shown here is derived from an EMBL/GenBank/DDBJ whole genome shotgun (WGS) entry which is preliminary data.</text>
</comment>
<dbReference type="SUPFAM" id="SSF103370">
    <property type="entry name" value="NinB"/>
    <property type="match status" value="1"/>
</dbReference>
<dbReference type="RefSeq" id="WP_166205806.1">
    <property type="nucleotide sequence ID" value="NZ_CP088285.1"/>
</dbReference>
<dbReference type="Pfam" id="PF05772">
    <property type="entry name" value="NinB"/>
    <property type="match status" value="1"/>
</dbReference>
<proteinExistence type="predicted"/>
<name>A0A973W2Z1_9BRAD</name>
<dbReference type="EMBL" id="JAAOLE020000001">
    <property type="protein sequence ID" value="NVI46487.1"/>
    <property type="molecule type" value="Genomic_DNA"/>
</dbReference>
<dbReference type="AlphaFoldDB" id="A0A973W2Z1"/>
<accession>A0A973W2Z1</accession>
<dbReference type="Gene3D" id="1.10.3790.10">
    <property type="entry name" value="NinB"/>
    <property type="match status" value="1"/>
</dbReference>
<sequence>MSGIVIANEEDRIFLCRMVMGAKPGTLIEMHVDLASDAQRKKMWAMLGEVSKQVPHVDMNGNAKFYAPEQWKILFMHACGQEVEMMPSLDGSTFLPYEGRSSKMKSRDMGELLSCIEAWGVQNGVTFKEIS</sequence>
<dbReference type="InterPro" id="IPR008711">
    <property type="entry name" value="Recombinase_NinB"/>
</dbReference>